<accession>A0AC60A064</accession>
<evidence type="ECO:0000313" key="1">
    <source>
        <dbReference type="EMBL" id="CAN0540329.1"/>
    </source>
</evidence>
<dbReference type="EMBL" id="OX596090">
    <property type="protein sequence ID" value="CAN0540329.1"/>
    <property type="molecule type" value="Genomic_DNA"/>
</dbReference>
<name>A0AC60A064_RANTA</name>
<sequence length="81" mass="8596">MAQPCPRVCGVLHRMHTRLLRQSPWQILPALPLFGRDAAAKVAGKVPGGTVTAAGKRAGLGGPDGRFCSLHGNRMRLDPAE</sequence>
<proteinExistence type="predicted"/>
<dbReference type="Proteomes" id="UP001162501">
    <property type="component" value="Chromosome 6"/>
</dbReference>
<reference evidence="1" key="1">
    <citation type="submission" date="2023-05" db="EMBL/GenBank/DDBJ databases">
        <authorList>
            <consortium name="ELIXIR-Norway"/>
        </authorList>
    </citation>
    <scope>NUCLEOTIDE SEQUENCE</scope>
</reference>
<reference evidence="1" key="2">
    <citation type="submission" date="2025-03" db="EMBL/GenBank/DDBJ databases">
        <authorList>
            <consortium name="ELIXIR-Norway"/>
            <consortium name="Elixir Norway"/>
        </authorList>
    </citation>
    <scope>NUCLEOTIDE SEQUENCE</scope>
</reference>
<protein>
    <submittedName>
        <fullName evidence="1">Uncharacterized protein</fullName>
    </submittedName>
</protein>
<organism evidence="1 2">
    <name type="scientific">Rangifer tarandus platyrhynchus</name>
    <name type="common">Svalbard reindeer</name>
    <dbReference type="NCBI Taxonomy" id="3082113"/>
    <lineage>
        <taxon>Eukaryota</taxon>
        <taxon>Metazoa</taxon>
        <taxon>Chordata</taxon>
        <taxon>Craniata</taxon>
        <taxon>Vertebrata</taxon>
        <taxon>Euteleostomi</taxon>
        <taxon>Mammalia</taxon>
        <taxon>Eutheria</taxon>
        <taxon>Laurasiatheria</taxon>
        <taxon>Artiodactyla</taxon>
        <taxon>Ruminantia</taxon>
        <taxon>Pecora</taxon>
        <taxon>Cervidae</taxon>
        <taxon>Odocoileinae</taxon>
        <taxon>Rangifer</taxon>
    </lineage>
</organism>
<evidence type="ECO:0000313" key="2">
    <source>
        <dbReference type="Proteomes" id="UP001162501"/>
    </source>
</evidence>
<gene>
    <name evidence="1" type="ORF">MRATA1EN22A_LOCUS25276</name>
</gene>